<accession>A0ACC2CVI8</accession>
<name>A0ACC2CVI8_DIPCM</name>
<gene>
    <name evidence="1" type="ORF">O6H91_08G020700</name>
</gene>
<evidence type="ECO:0000313" key="2">
    <source>
        <dbReference type="Proteomes" id="UP001162992"/>
    </source>
</evidence>
<comment type="caution">
    <text evidence="1">The sequence shown here is derived from an EMBL/GenBank/DDBJ whole genome shotgun (WGS) entry which is preliminary data.</text>
</comment>
<sequence>MQNRFEWKFLSVGSLVLFASYVLPAGVCYVDAAKESVRTQLQEKTESVMASKSAVIIGDEEETEMEFSEEIKNLCSLYAGRKMLHRPCSAAVATRAWRSLVIYGIADYKDPTPNEEPPSVGHTP</sequence>
<reference evidence="2" key="1">
    <citation type="journal article" date="2024" name="Proc. Natl. Acad. Sci. U.S.A.">
        <title>Extraordinary preservation of gene collinearity over three hundred million years revealed in homosporous lycophytes.</title>
        <authorList>
            <person name="Li C."/>
            <person name="Wickell D."/>
            <person name="Kuo L.Y."/>
            <person name="Chen X."/>
            <person name="Nie B."/>
            <person name="Liao X."/>
            <person name="Peng D."/>
            <person name="Ji J."/>
            <person name="Jenkins J."/>
            <person name="Williams M."/>
            <person name="Shu S."/>
            <person name="Plott C."/>
            <person name="Barry K."/>
            <person name="Rajasekar S."/>
            <person name="Grimwood J."/>
            <person name="Han X."/>
            <person name="Sun S."/>
            <person name="Hou Z."/>
            <person name="He W."/>
            <person name="Dai G."/>
            <person name="Sun C."/>
            <person name="Schmutz J."/>
            <person name="Leebens-Mack J.H."/>
            <person name="Li F.W."/>
            <person name="Wang L."/>
        </authorList>
    </citation>
    <scope>NUCLEOTIDE SEQUENCE [LARGE SCALE GENOMIC DNA]</scope>
    <source>
        <strain evidence="2">cv. PW_Plant_1</strain>
    </source>
</reference>
<keyword evidence="2" id="KW-1185">Reference proteome</keyword>
<dbReference type="Proteomes" id="UP001162992">
    <property type="component" value="Chromosome 8"/>
</dbReference>
<protein>
    <submittedName>
        <fullName evidence="1">Uncharacterized protein</fullName>
    </submittedName>
</protein>
<organism evidence="1 2">
    <name type="scientific">Diphasiastrum complanatum</name>
    <name type="common">Issler's clubmoss</name>
    <name type="synonym">Lycopodium complanatum</name>
    <dbReference type="NCBI Taxonomy" id="34168"/>
    <lineage>
        <taxon>Eukaryota</taxon>
        <taxon>Viridiplantae</taxon>
        <taxon>Streptophyta</taxon>
        <taxon>Embryophyta</taxon>
        <taxon>Tracheophyta</taxon>
        <taxon>Lycopodiopsida</taxon>
        <taxon>Lycopodiales</taxon>
        <taxon>Lycopodiaceae</taxon>
        <taxon>Lycopodioideae</taxon>
        <taxon>Diphasiastrum</taxon>
    </lineage>
</organism>
<evidence type="ECO:0000313" key="1">
    <source>
        <dbReference type="EMBL" id="KAJ7546026.1"/>
    </source>
</evidence>
<dbReference type="EMBL" id="CM055099">
    <property type="protein sequence ID" value="KAJ7546026.1"/>
    <property type="molecule type" value="Genomic_DNA"/>
</dbReference>
<proteinExistence type="predicted"/>